<gene>
    <name evidence="3" type="ORF">PHPALM_9809</name>
</gene>
<sequence length="797" mass="85883">MSGMRKKSDNWYKQSLASFTTYICVKSSSSAELERCVDPSSSDAVRDINGKCVIMQDSNSCSSKGKCERRSNCKWDDVVPNGSEARRQLFTDADVTTATKWMSTGYPSSLAPFVAPGTVMGVLTALGCIGFVILRCVFNRCGGREPNEKGYTRCDIIIPTLTFLVCSLAVFICMVITAALNTNISDGVDDVLYSLKATLENANIFVNNLLTPLNSATTELTVASKAVSSQFKSTAWIAADGATLRKMIVDFGSIYYNHGSFPSPTCDPETSETFCISCPDRICGSPITFFVNNTAAAITASSDVVGDVVSLLQNSFVTGGSTLNSTLRTAVRDMTALSATTNSSMDIVDVLTNTFDSLSFSRSALVVCVFFFGMIASILGIIAIVKNACTTKTTQWVHLLHVSWALGVLVCVLSFVLSASLLAVGAVWYDSCEYMKLLHQDMSPYASTQIAAMANACFNGSNILTPLGLDAPLSFSCNVEDEYKVLQGADTTSMATIVSSYGSIVSAYDLTDFNFNSTRSRNLVTKLTAAVEKAKVKPAVKFTTENLLTPWVAYNLPSTQYSDCTNSTTDELPVCFMHKHCDSGASGSQNQAACQLAFNEAFQYTVAFDKATTMLDEMRETLLGDTGKNFPDQWNYSVSISEFATNYFTKITALKTGPLSTMLGSNGVVRNLLTSVEQTRCSGDCAWTNLSFDAINESLCNNVLGTTLAISLCALFLSLFLLPLIISAIILQKRLRGVAKGTYDQLEARLQELERRAKQQKAESEGLTPNGESAKPTGGLSALGGIFKGKKVQSPST</sequence>
<accession>A0A2P4Y6B4</accession>
<evidence type="ECO:0008006" key="5">
    <source>
        <dbReference type="Google" id="ProtNLM"/>
    </source>
</evidence>
<keyword evidence="4" id="KW-1185">Reference proteome</keyword>
<dbReference type="AlphaFoldDB" id="A0A2P4Y6B4"/>
<feature type="transmembrane region" description="Helical" evidence="2">
    <location>
        <begin position="708"/>
        <end position="731"/>
    </location>
</feature>
<keyword evidence="2" id="KW-0472">Membrane</keyword>
<evidence type="ECO:0000256" key="1">
    <source>
        <dbReference type="SAM" id="MobiDB-lite"/>
    </source>
</evidence>
<comment type="caution">
    <text evidence="3">The sequence shown here is derived from an EMBL/GenBank/DDBJ whole genome shotgun (WGS) entry which is preliminary data.</text>
</comment>
<reference evidence="3 4" key="1">
    <citation type="journal article" date="2017" name="Genome Biol. Evol.">
        <title>Phytophthora megakarya and P. palmivora, closely related causal agents of cacao black pod rot, underwent increases in genome sizes and gene numbers by different mechanisms.</title>
        <authorList>
            <person name="Ali S.S."/>
            <person name="Shao J."/>
            <person name="Lary D.J."/>
            <person name="Kronmiller B."/>
            <person name="Shen D."/>
            <person name="Strem M.D."/>
            <person name="Amoako-Attah I."/>
            <person name="Akrofi A.Y."/>
            <person name="Begoude B.A."/>
            <person name="Ten Hoopen G.M."/>
            <person name="Coulibaly K."/>
            <person name="Kebe B.I."/>
            <person name="Melnick R.L."/>
            <person name="Guiltinan M.J."/>
            <person name="Tyler B.M."/>
            <person name="Meinhardt L.W."/>
            <person name="Bailey B.A."/>
        </authorList>
    </citation>
    <scope>NUCLEOTIDE SEQUENCE [LARGE SCALE GENOMIC DNA]</scope>
    <source>
        <strain evidence="4">sbr112.9</strain>
    </source>
</reference>
<evidence type="ECO:0000256" key="2">
    <source>
        <dbReference type="SAM" id="Phobius"/>
    </source>
</evidence>
<proteinExistence type="predicted"/>
<dbReference type="InterPro" id="IPR040283">
    <property type="entry name" value="DDB_G0292058-like"/>
</dbReference>
<protein>
    <recommendedName>
        <fullName evidence="5">Transmembrane protein</fullName>
    </recommendedName>
</protein>
<feature type="region of interest" description="Disordered" evidence="1">
    <location>
        <begin position="757"/>
        <end position="797"/>
    </location>
</feature>
<dbReference type="PANTHER" id="PTHR31414">
    <property type="entry name" value="TRANSMEMBRANE PROTEIN DDB_G0292058"/>
    <property type="match status" value="1"/>
</dbReference>
<feature type="transmembrane region" description="Helical" evidence="2">
    <location>
        <begin position="406"/>
        <end position="429"/>
    </location>
</feature>
<name>A0A2P4Y6B4_9STRA</name>
<feature type="transmembrane region" description="Helical" evidence="2">
    <location>
        <begin position="156"/>
        <end position="180"/>
    </location>
</feature>
<dbReference type="GO" id="GO:0016020">
    <property type="term" value="C:membrane"/>
    <property type="evidence" value="ECO:0007669"/>
    <property type="project" value="TreeGrafter"/>
</dbReference>
<dbReference type="OrthoDB" id="103272at2759"/>
<keyword evidence="2" id="KW-1133">Transmembrane helix</keyword>
<feature type="transmembrane region" description="Helical" evidence="2">
    <location>
        <begin position="110"/>
        <end position="135"/>
    </location>
</feature>
<dbReference type="Proteomes" id="UP000237271">
    <property type="component" value="Unassembled WGS sequence"/>
</dbReference>
<evidence type="ECO:0000313" key="4">
    <source>
        <dbReference type="Proteomes" id="UP000237271"/>
    </source>
</evidence>
<feature type="transmembrane region" description="Helical" evidence="2">
    <location>
        <begin position="364"/>
        <end position="385"/>
    </location>
</feature>
<dbReference type="PANTHER" id="PTHR31414:SF18">
    <property type="entry name" value="TRANSMEMBRANE PROTEIN-RELATED"/>
    <property type="match status" value="1"/>
</dbReference>
<organism evidence="3 4">
    <name type="scientific">Phytophthora palmivora</name>
    <dbReference type="NCBI Taxonomy" id="4796"/>
    <lineage>
        <taxon>Eukaryota</taxon>
        <taxon>Sar</taxon>
        <taxon>Stramenopiles</taxon>
        <taxon>Oomycota</taxon>
        <taxon>Peronosporomycetes</taxon>
        <taxon>Peronosporales</taxon>
        <taxon>Peronosporaceae</taxon>
        <taxon>Phytophthora</taxon>
    </lineage>
</organism>
<dbReference type="EMBL" id="NCKW01005171">
    <property type="protein sequence ID" value="POM73351.1"/>
    <property type="molecule type" value="Genomic_DNA"/>
</dbReference>
<evidence type="ECO:0000313" key="3">
    <source>
        <dbReference type="EMBL" id="POM73351.1"/>
    </source>
</evidence>
<keyword evidence="2" id="KW-0812">Transmembrane</keyword>